<protein>
    <submittedName>
        <fullName evidence="4">Molybdenum cofactor biosynthesis protein B</fullName>
    </submittedName>
</protein>
<dbReference type="PANTHER" id="PTHR43232">
    <property type="entry name" value="MOLYBDENUM COFACTOR BIOSYNTHESIS PROTEIN B"/>
    <property type="match status" value="1"/>
</dbReference>
<gene>
    <name evidence="4" type="primary">moaB</name>
    <name evidence="4" type="ORF">CI610_00137</name>
</gene>
<feature type="domain" description="MoaB/Mog" evidence="3">
    <location>
        <begin position="15"/>
        <end position="159"/>
    </location>
</feature>
<dbReference type="SUPFAM" id="SSF53218">
    <property type="entry name" value="Molybdenum cofactor biosynthesis proteins"/>
    <property type="match status" value="1"/>
</dbReference>
<comment type="similarity">
    <text evidence="1">Belongs to the MoaB/Mog family.</text>
</comment>
<dbReference type="SMART" id="SM00852">
    <property type="entry name" value="MoCF_biosynth"/>
    <property type="match status" value="1"/>
</dbReference>
<sequence length="174" mass="18988">MAHTQTNTFIPLNIAVLTVSDTRTEDNDTSGQLLVNCVETAGHQMADKAIVKDDIYAIREILSHWIASETTQVILITGGTGFSGRDSTPEAVTPLFDKAIEGYGELFRQVSLAEIGTSTIQSRTVAGLANGTVIFVMPGSNNACRTAWNKIICEQLNSRHRPCNFVEQLKQPNH</sequence>
<comment type="caution">
    <text evidence="4">The sequence shown here is derived from an EMBL/GenBank/DDBJ whole genome shotgun (WGS) entry which is preliminary data.</text>
</comment>
<dbReference type="InterPro" id="IPR001453">
    <property type="entry name" value="MoaB/Mog_dom"/>
</dbReference>
<dbReference type="InterPro" id="IPR013484">
    <property type="entry name" value="MoaB_proteobac"/>
</dbReference>
<dbReference type="PIRSF" id="PIRSF006443">
    <property type="entry name" value="MoaB"/>
    <property type="match status" value="1"/>
</dbReference>
<dbReference type="PROSITE" id="PS01078">
    <property type="entry name" value="MOCF_BIOSYNTHESIS_1"/>
    <property type="match status" value="1"/>
</dbReference>
<dbReference type="AlphaFoldDB" id="A0A2H9TCI2"/>
<dbReference type="InterPro" id="IPR008284">
    <property type="entry name" value="MoCF_biosynth_CS"/>
</dbReference>
<name>A0A2H9TCI2_9ZZZZ</name>
<accession>A0A2H9TCI2</accession>
<reference evidence="4" key="1">
    <citation type="journal article" date="2017" name="Appl. Environ. Microbiol.">
        <title>Molecular characterization of an Endozoicomonas-like organism causing infection in king scallop Pecten maximus L.</title>
        <authorList>
            <person name="Cano I."/>
            <person name="van Aerle R."/>
            <person name="Ross S."/>
            <person name="Verner-Jeffreys D.W."/>
            <person name="Paley R.K."/>
            <person name="Rimmer G."/>
            <person name="Ryder D."/>
            <person name="Hooper P."/>
            <person name="Stone D."/>
            <person name="Feist S.W."/>
        </authorList>
    </citation>
    <scope>NUCLEOTIDE SEQUENCE</scope>
</reference>
<dbReference type="PANTHER" id="PTHR43232:SF2">
    <property type="entry name" value="MOLYBDENUM COFACTOR BIOSYNTHESIS PROTEIN B"/>
    <property type="match status" value="1"/>
</dbReference>
<proteinExistence type="inferred from homology"/>
<dbReference type="NCBIfam" id="TIGR02667">
    <property type="entry name" value="moaB_proteo"/>
    <property type="match status" value="1"/>
</dbReference>
<evidence type="ECO:0000256" key="1">
    <source>
        <dbReference type="ARBA" id="ARBA00006112"/>
    </source>
</evidence>
<dbReference type="GO" id="GO:0005829">
    <property type="term" value="C:cytosol"/>
    <property type="evidence" value="ECO:0007669"/>
    <property type="project" value="TreeGrafter"/>
</dbReference>
<dbReference type="InterPro" id="IPR012245">
    <property type="entry name" value="MoaB"/>
</dbReference>
<dbReference type="InterPro" id="IPR036425">
    <property type="entry name" value="MoaB/Mog-like_dom_sf"/>
</dbReference>
<dbReference type="GO" id="GO:0006777">
    <property type="term" value="P:Mo-molybdopterin cofactor biosynthetic process"/>
    <property type="evidence" value="ECO:0007669"/>
    <property type="project" value="UniProtKB-KW"/>
</dbReference>
<evidence type="ECO:0000313" key="4">
    <source>
        <dbReference type="EMBL" id="PJE80889.1"/>
    </source>
</evidence>
<dbReference type="NCBIfam" id="TIGR00177">
    <property type="entry name" value="molyb_syn"/>
    <property type="match status" value="1"/>
</dbReference>
<keyword evidence="2" id="KW-0501">Molybdenum cofactor biosynthesis</keyword>
<evidence type="ECO:0000256" key="2">
    <source>
        <dbReference type="ARBA" id="ARBA00023150"/>
    </source>
</evidence>
<evidence type="ECO:0000259" key="3">
    <source>
        <dbReference type="SMART" id="SM00852"/>
    </source>
</evidence>
<dbReference type="EMBL" id="NSIT01000003">
    <property type="protein sequence ID" value="PJE80889.1"/>
    <property type="molecule type" value="Genomic_DNA"/>
</dbReference>
<dbReference type="Gene3D" id="3.40.980.10">
    <property type="entry name" value="MoaB/Mog-like domain"/>
    <property type="match status" value="1"/>
</dbReference>
<organism evidence="4">
    <name type="scientific">invertebrate metagenome</name>
    <dbReference type="NCBI Taxonomy" id="1711999"/>
    <lineage>
        <taxon>unclassified sequences</taxon>
        <taxon>metagenomes</taxon>
        <taxon>organismal metagenomes</taxon>
    </lineage>
</organism>
<dbReference type="CDD" id="cd00886">
    <property type="entry name" value="MogA_MoaB"/>
    <property type="match status" value="1"/>
</dbReference>
<dbReference type="Pfam" id="PF00994">
    <property type="entry name" value="MoCF_biosynth"/>
    <property type="match status" value="1"/>
</dbReference>